<name>A0A7H0GKV3_9BURK</name>
<reference evidence="2 3" key="1">
    <citation type="submission" date="2020-08" db="EMBL/GenBank/DDBJ databases">
        <title>Genome sequence of Diaphorobacter aerolatus KACC 16536T.</title>
        <authorList>
            <person name="Hyun D.-W."/>
            <person name="Bae J.-W."/>
        </authorList>
    </citation>
    <scope>NUCLEOTIDE SEQUENCE [LARGE SCALE GENOMIC DNA]</scope>
    <source>
        <strain evidence="2 3">KACC 16536</strain>
    </source>
</reference>
<feature type="chain" id="PRO_5028820710" description="Lipoprotein" evidence="1">
    <location>
        <begin position="22"/>
        <end position="150"/>
    </location>
</feature>
<dbReference type="EMBL" id="CP060783">
    <property type="protein sequence ID" value="QNP48919.1"/>
    <property type="molecule type" value="Genomic_DNA"/>
</dbReference>
<proteinExistence type="predicted"/>
<dbReference type="AlphaFoldDB" id="A0A7H0GKV3"/>
<evidence type="ECO:0000256" key="1">
    <source>
        <dbReference type="SAM" id="SignalP"/>
    </source>
</evidence>
<keyword evidence="1" id="KW-0732">Signal</keyword>
<dbReference type="Proteomes" id="UP000516028">
    <property type="component" value="Chromosome"/>
</dbReference>
<dbReference type="KEGG" id="daer:H9K75_01575"/>
<organism evidence="2 3">
    <name type="scientific">Diaphorobacter aerolatus</name>
    <dbReference type="NCBI Taxonomy" id="1288495"/>
    <lineage>
        <taxon>Bacteria</taxon>
        <taxon>Pseudomonadati</taxon>
        <taxon>Pseudomonadota</taxon>
        <taxon>Betaproteobacteria</taxon>
        <taxon>Burkholderiales</taxon>
        <taxon>Comamonadaceae</taxon>
        <taxon>Diaphorobacter</taxon>
    </lineage>
</organism>
<evidence type="ECO:0000313" key="2">
    <source>
        <dbReference type="EMBL" id="QNP48919.1"/>
    </source>
</evidence>
<protein>
    <recommendedName>
        <fullName evidence="4">Lipoprotein</fullName>
    </recommendedName>
</protein>
<feature type="signal peptide" evidence="1">
    <location>
        <begin position="1"/>
        <end position="21"/>
    </location>
</feature>
<sequence>MKYFVLLISCGLVGCASSPVAKPELDPAGYAGIASSYVAIPRCETSLKITAEQGSLARSAVNEQLSTYTYDPIRLQTHIDSISKSSPGVPEWKCSELAAKAAAYSQHKNSEAVRIKAQRNNNNNQPDYSIPRAQSTYCNKIGTQVFCNTF</sequence>
<gene>
    <name evidence="2" type="ORF">H9K75_01575</name>
</gene>
<keyword evidence="3" id="KW-1185">Reference proteome</keyword>
<accession>A0A7H0GKV3</accession>
<dbReference type="RefSeq" id="WP_187724511.1">
    <property type="nucleotide sequence ID" value="NZ_CP060783.1"/>
</dbReference>
<evidence type="ECO:0008006" key="4">
    <source>
        <dbReference type="Google" id="ProtNLM"/>
    </source>
</evidence>
<dbReference type="PROSITE" id="PS51257">
    <property type="entry name" value="PROKAR_LIPOPROTEIN"/>
    <property type="match status" value="1"/>
</dbReference>
<evidence type="ECO:0000313" key="3">
    <source>
        <dbReference type="Proteomes" id="UP000516028"/>
    </source>
</evidence>